<keyword evidence="2" id="KW-0812">Transmembrane</keyword>
<keyword evidence="2" id="KW-1133">Transmembrane helix</keyword>
<dbReference type="EMBL" id="KQ434822">
    <property type="protein sequence ID" value="KZC07127.1"/>
    <property type="molecule type" value="Genomic_DNA"/>
</dbReference>
<feature type="transmembrane region" description="Helical" evidence="2">
    <location>
        <begin position="86"/>
        <end position="112"/>
    </location>
</feature>
<accession>A0A154P5H4</accession>
<sequence>MENVYVIKVKTKPPLSSLYPSERRYSASTVGGLSFVHFGLGALSLLLGSLALSLQGPVLSVACLVPFVTGLLAWRRWYIDRNIAIFFYGSLFSLVAAILCFVATAFDIAAAAESNGSSLWSLEKILEQPRDHSYLGRHLDNETLTNETTSLETFDQLPNINLNAATPGIVLDNMSNISGYILKASTGSFGGNGSENSRELLPDDGTVDEDTRLTFKEVVEQESSNVTEESLESVKNRVMSFWQKNYQDSSHAKILLTVNVLVASLLEAFWSALSARIALRGMMNRLPESGYANGSSSRGNSEGMGKRKAPIPRPDILDHDRRLSESLQNLTVLHGLKSSGPRLPLPESSNEFRERVERFLANQAAHRVVEGSCS</sequence>
<keyword evidence="2" id="KW-0472">Membrane</keyword>
<proteinExistence type="predicted"/>
<evidence type="ECO:0000256" key="1">
    <source>
        <dbReference type="SAM" id="MobiDB-lite"/>
    </source>
</evidence>
<protein>
    <submittedName>
        <fullName evidence="3">Uncharacterized protein</fullName>
    </submittedName>
</protein>
<evidence type="ECO:0000256" key="2">
    <source>
        <dbReference type="SAM" id="Phobius"/>
    </source>
</evidence>
<evidence type="ECO:0000313" key="4">
    <source>
        <dbReference type="Proteomes" id="UP000076502"/>
    </source>
</evidence>
<keyword evidence="4" id="KW-1185">Reference proteome</keyword>
<evidence type="ECO:0000313" key="3">
    <source>
        <dbReference type="EMBL" id="KZC07127.1"/>
    </source>
</evidence>
<feature type="transmembrane region" description="Helical" evidence="2">
    <location>
        <begin position="58"/>
        <end position="74"/>
    </location>
</feature>
<dbReference type="AlphaFoldDB" id="A0A154P5H4"/>
<organism evidence="3 4">
    <name type="scientific">Dufourea novaeangliae</name>
    <name type="common">Sweat bee</name>
    <dbReference type="NCBI Taxonomy" id="178035"/>
    <lineage>
        <taxon>Eukaryota</taxon>
        <taxon>Metazoa</taxon>
        <taxon>Ecdysozoa</taxon>
        <taxon>Arthropoda</taxon>
        <taxon>Hexapoda</taxon>
        <taxon>Insecta</taxon>
        <taxon>Pterygota</taxon>
        <taxon>Neoptera</taxon>
        <taxon>Endopterygota</taxon>
        <taxon>Hymenoptera</taxon>
        <taxon>Apocrita</taxon>
        <taxon>Aculeata</taxon>
        <taxon>Apoidea</taxon>
        <taxon>Anthophila</taxon>
        <taxon>Halictidae</taxon>
        <taxon>Rophitinae</taxon>
        <taxon>Dufourea</taxon>
    </lineage>
</organism>
<dbReference type="Proteomes" id="UP000076502">
    <property type="component" value="Unassembled WGS sequence"/>
</dbReference>
<reference evidence="3 4" key="1">
    <citation type="submission" date="2015-07" db="EMBL/GenBank/DDBJ databases">
        <title>The genome of Dufourea novaeangliae.</title>
        <authorList>
            <person name="Pan H."/>
            <person name="Kapheim K."/>
        </authorList>
    </citation>
    <scope>NUCLEOTIDE SEQUENCE [LARGE SCALE GENOMIC DNA]</scope>
    <source>
        <strain evidence="3">0120121106</strain>
        <tissue evidence="3">Whole body</tissue>
    </source>
</reference>
<feature type="transmembrane region" description="Helical" evidence="2">
    <location>
        <begin position="30"/>
        <end position="52"/>
    </location>
</feature>
<name>A0A154P5H4_DUFNO</name>
<gene>
    <name evidence="3" type="ORF">WN55_08509</name>
</gene>
<feature type="region of interest" description="Disordered" evidence="1">
    <location>
        <begin position="287"/>
        <end position="316"/>
    </location>
</feature>